<proteinExistence type="predicted"/>
<evidence type="ECO:0000313" key="1">
    <source>
        <dbReference type="EMBL" id="CAD1574543.1"/>
    </source>
</evidence>
<organism evidence="1">
    <name type="scientific">Bracon brevicornis</name>
    <dbReference type="NCBI Taxonomy" id="1563983"/>
    <lineage>
        <taxon>Eukaryota</taxon>
        <taxon>Metazoa</taxon>
        <taxon>Ecdysozoa</taxon>
        <taxon>Arthropoda</taxon>
        <taxon>Hexapoda</taxon>
        <taxon>Insecta</taxon>
        <taxon>Pterygota</taxon>
        <taxon>Neoptera</taxon>
        <taxon>Endopterygota</taxon>
        <taxon>Hymenoptera</taxon>
        <taxon>Apocrita</taxon>
        <taxon>Ichneumonoidea</taxon>
        <taxon>Braconidae</taxon>
        <taxon>Braconinae</taxon>
        <taxon>Bracon</taxon>
    </lineage>
</organism>
<dbReference type="AlphaFoldDB" id="A0A6V7LEF5"/>
<sequence length="140" mass="15972">MDEGWNFGVKSVFTVKQKSVYYSLPSYSYLATFDALPLHHLRLLTTALGVEILNPSFEAAVIHEEGTEERTLRCNQWIFAKRSAKITLYNGEELELICEDGMCEVIETNEGILWAGAPDFMIDHPFMIEAFSYYKDFGEG</sequence>
<accession>A0A6V7LEF5</accession>
<protein>
    <submittedName>
        <fullName evidence="1">Uncharacterized protein</fullName>
    </submittedName>
</protein>
<dbReference type="EMBL" id="CADCXW020000343">
    <property type="protein sequence ID" value="CAD1574543.1"/>
    <property type="molecule type" value="Genomic_DNA"/>
</dbReference>
<gene>
    <name evidence="1" type="ORF">BBRV_LOCUS104135</name>
</gene>
<name>A0A6V7LEF5_9HYME</name>
<reference evidence="1" key="1">
    <citation type="submission" date="2020-07" db="EMBL/GenBank/DDBJ databases">
        <authorList>
            <person name="Ferguson B K."/>
        </authorList>
    </citation>
    <scope>NUCLEOTIDE SEQUENCE</scope>
    <source>
        <strain evidence="1">L06</strain>
    </source>
</reference>